<accession>A0ABQ7VK46</accession>
<reference evidence="2 3" key="1">
    <citation type="journal article" date="2021" name="bioRxiv">
        <title>Chromosome-scale and haplotype-resolved genome assembly of a tetraploid potato cultivar.</title>
        <authorList>
            <person name="Sun H."/>
            <person name="Jiao W.-B."/>
            <person name="Krause K."/>
            <person name="Campoy J.A."/>
            <person name="Goel M."/>
            <person name="Folz-Donahue K."/>
            <person name="Kukat C."/>
            <person name="Huettel B."/>
            <person name="Schneeberger K."/>
        </authorList>
    </citation>
    <scope>NUCLEOTIDE SEQUENCE [LARGE SCALE GENOMIC DNA]</scope>
    <source>
        <strain evidence="2">SolTubOtavaFocal</strain>
        <tissue evidence="2">Leaves</tissue>
    </source>
</reference>
<proteinExistence type="predicted"/>
<dbReference type="Proteomes" id="UP000826656">
    <property type="component" value="Unassembled WGS sequence"/>
</dbReference>
<name>A0ABQ7VK46_SOLTU</name>
<feature type="domain" description="Retrotransposon gag" evidence="1">
    <location>
        <begin position="9"/>
        <end position="65"/>
    </location>
</feature>
<sequence>MNTTYMTCDAKLWGKTRNADDESVGRPKIDNWTKLKKEMRDQFLPSNASWFARDKLKRLRQNGMEDWAQNELRRQNVEDLPEAIDVVDSLVDFRSTRPTIDVPSTLESNKNG</sequence>
<organism evidence="2 3">
    <name type="scientific">Solanum tuberosum</name>
    <name type="common">Potato</name>
    <dbReference type="NCBI Taxonomy" id="4113"/>
    <lineage>
        <taxon>Eukaryota</taxon>
        <taxon>Viridiplantae</taxon>
        <taxon>Streptophyta</taxon>
        <taxon>Embryophyta</taxon>
        <taxon>Tracheophyta</taxon>
        <taxon>Spermatophyta</taxon>
        <taxon>Magnoliopsida</taxon>
        <taxon>eudicotyledons</taxon>
        <taxon>Gunneridae</taxon>
        <taxon>Pentapetalae</taxon>
        <taxon>asterids</taxon>
        <taxon>lamiids</taxon>
        <taxon>Solanales</taxon>
        <taxon>Solanaceae</taxon>
        <taxon>Solanoideae</taxon>
        <taxon>Solaneae</taxon>
        <taxon>Solanum</taxon>
    </lineage>
</organism>
<comment type="caution">
    <text evidence="2">The sequence shown here is derived from an EMBL/GenBank/DDBJ whole genome shotgun (WGS) entry which is preliminary data.</text>
</comment>
<dbReference type="Pfam" id="PF03732">
    <property type="entry name" value="Retrotrans_gag"/>
    <property type="match status" value="1"/>
</dbReference>
<dbReference type="InterPro" id="IPR005162">
    <property type="entry name" value="Retrotrans_gag_dom"/>
</dbReference>
<gene>
    <name evidence="2" type="ORF">KY290_012888</name>
</gene>
<evidence type="ECO:0000313" key="3">
    <source>
        <dbReference type="Proteomes" id="UP000826656"/>
    </source>
</evidence>
<evidence type="ECO:0000259" key="1">
    <source>
        <dbReference type="Pfam" id="PF03732"/>
    </source>
</evidence>
<dbReference type="EMBL" id="JAIVGD010000011">
    <property type="protein sequence ID" value="KAH0768907.1"/>
    <property type="molecule type" value="Genomic_DNA"/>
</dbReference>
<evidence type="ECO:0000313" key="2">
    <source>
        <dbReference type="EMBL" id="KAH0768907.1"/>
    </source>
</evidence>
<protein>
    <recommendedName>
        <fullName evidence="1">Retrotransposon gag domain-containing protein</fullName>
    </recommendedName>
</protein>
<keyword evidence="3" id="KW-1185">Reference proteome</keyword>